<gene>
    <name evidence="1" type="ORF">MKQ68_12400</name>
</gene>
<protein>
    <submittedName>
        <fullName evidence="1">Methyltransferase domain-containing protein</fullName>
    </submittedName>
</protein>
<keyword evidence="1" id="KW-0808">Transferase</keyword>
<dbReference type="GO" id="GO:0008168">
    <property type="term" value="F:methyltransferase activity"/>
    <property type="evidence" value="ECO:0007669"/>
    <property type="project" value="UniProtKB-KW"/>
</dbReference>
<sequence length="302" mass="34566">MQSPVTRRENVSLITSFPSSRIIEEYRHEGVSVERFFTGIKEVGLYECGDTGYRFYWPENIFGDGAFYADLQRNQKEYYPEAKWEHHYATGQINAGEQVLEVGAGDGVFLKMLKNKGIIAHGLELNPEGIADARAQGLSMDGESVQDHAARFPGKYDVVCAFQVLEHIYDVHDFLTACVSLLRKGGRLIIGVPNNNPFLYRYDSWHTLNLPPHHAGLWGRKAFGQMPKWFGLGVEQIIVEPLHPKLGQYKKWFEVQKAHYREHNPLLYQLMRITPRPLYKVLMRVCSPAIEGRNIIGIFKKA</sequence>
<dbReference type="Pfam" id="PF13489">
    <property type="entry name" value="Methyltransf_23"/>
    <property type="match status" value="1"/>
</dbReference>
<dbReference type="InterPro" id="IPR029063">
    <property type="entry name" value="SAM-dependent_MTases_sf"/>
</dbReference>
<dbReference type="Proteomes" id="UP001162741">
    <property type="component" value="Chromosome"/>
</dbReference>
<keyword evidence="1" id="KW-0489">Methyltransferase</keyword>
<accession>A0ABY6J895</accession>
<organism evidence="1 2">
    <name type="scientific">Chitinophaga horti</name>
    <dbReference type="NCBI Taxonomy" id="2920382"/>
    <lineage>
        <taxon>Bacteria</taxon>
        <taxon>Pseudomonadati</taxon>
        <taxon>Bacteroidota</taxon>
        <taxon>Chitinophagia</taxon>
        <taxon>Chitinophagales</taxon>
        <taxon>Chitinophagaceae</taxon>
        <taxon>Chitinophaga</taxon>
    </lineage>
</organism>
<dbReference type="SUPFAM" id="SSF53335">
    <property type="entry name" value="S-adenosyl-L-methionine-dependent methyltransferases"/>
    <property type="match status" value="1"/>
</dbReference>
<evidence type="ECO:0000313" key="2">
    <source>
        <dbReference type="Proteomes" id="UP001162741"/>
    </source>
</evidence>
<dbReference type="GO" id="GO:0032259">
    <property type="term" value="P:methylation"/>
    <property type="evidence" value="ECO:0007669"/>
    <property type="project" value="UniProtKB-KW"/>
</dbReference>
<reference evidence="1" key="1">
    <citation type="submission" date="2022-10" db="EMBL/GenBank/DDBJ databases">
        <title>Chitinophaga sp. nov., isolated from soil.</title>
        <authorList>
            <person name="Jeon C.O."/>
        </authorList>
    </citation>
    <scope>NUCLEOTIDE SEQUENCE</scope>
    <source>
        <strain evidence="1">R8</strain>
    </source>
</reference>
<name>A0ABY6J895_9BACT</name>
<keyword evidence="2" id="KW-1185">Reference proteome</keyword>
<dbReference type="PANTHER" id="PTHR43861">
    <property type="entry name" value="TRANS-ACONITATE 2-METHYLTRANSFERASE-RELATED"/>
    <property type="match status" value="1"/>
</dbReference>
<dbReference type="Gene3D" id="3.40.50.150">
    <property type="entry name" value="Vaccinia Virus protein VP39"/>
    <property type="match status" value="1"/>
</dbReference>
<dbReference type="EMBL" id="CP107006">
    <property type="protein sequence ID" value="UYQ95901.1"/>
    <property type="molecule type" value="Genomic_DNA"/>
</dbReference>
<evidence type="ECO:0000313" key="1">
    <source>
        <dbReference type="EMBL" id="UYQ95901.1"/>
    </source>
</evidence>
<dbReference type="RefSeq" id="WP_264283574.1">
    <property type="nucleotide sequence ID" value="NZ_CP107006.1"/>
</dbReference>
<dbReference type="CDD" id="cd02440">
    <property type="entry name" value="AdoMet_MTases"/>
    <property type="match status" value="1"/>
</dbReference>
<proteinExistence type="predicted"/>